<proteinExistence type="predicted"/>
<evidence type="ECO:0000313" key="3">
    <source>
        <dbReference type="Proteomes" id="UP000244336"/>
    </source>
</evidence>
<accession>A0A2T7DCT0</accession>
<name>A0A2T7DCT0_9POAL</name>
<feature type="region of interest" description="Disordered" evidence="1">
    <location>
        <begin position="111"/>
        <end position="155"/>
    </location>
</feature>
<evidence type="ECO:0000256" key="1">
    <source>
        <dbReference type="SAM" id="MobiDB-lite"/>
    </source>
</evidence>
<protein>
    <submittedName>
        <fullName evidence="2">Uncharacterized protein</fullName>
    </submittedName>
</protein>
<organism evidence="2 3">
    <name type="scientific">Panicum hallii var. hallii</name>
    <dbReference type="NCBI Taxonomy" id="1504633"/>
    <lineage>
        <taxon>Eukaryota</taxon>
        <taxon>Viridiplantae</taxon>
        <taxon>Streptophyta</taxon>
        <taxon>Embryophyta</taxon>
        <taxon>Tracheophyta</taxon>
        <taxon>Spermatophyta</taxon>
        <taxon>Magnoliopsida</taxon>
        <taxon>Liliopsida</taxon>
        <taxon>Poales</taxon>
        <taxon>Poaceae</taxon>
        <taxon>PACMAD clade</taxon>
        <taxon>Panicoideae</taxon>
        <taxon>Panicodae</taxon>
        <taxon>Paniceae</taxon>
        <taxon>Panicinae</taxon>
        <taxon>Panicum</taxon>
        <taxon>Panicum sect. Panicum</taxon>
    </lineage>
</organism>
<feature type="region of interest" description="Disordered" evidence="1">
    <location>
        <begin position="28"/>
        <end position="96"/>
    </location>
</feature>
<reference evidence="2 3" key="1">
    <citation type="submission" date="2018-04" db="EMBL/GenBank/DDBJ databases">
        <title>WGS assembly of Panicum hallii var. hallii HAL2.</title>
        <authorList>
            <person name="Lovell J."/>
            <person name="Jenkins J."/>
            <person name="Lowry D."/>
            <person name="Mamidi S."/>
            <person name="Sreedasyam A."/>
            <person name="Weng X."/>
            <person name="Barry K."/>
            <person name="Bonette J."/>
            <person name="Campitelli B."/>
            <person name="Daum C."/>
            <person name="Gordon S."/>
            <person name="Gould B."/>
            <person name="Lipzen A."/>
            <person name="MacQueen A."/>
            <person name="Palacio-Mejia J."/>
            <person name="Plott C."/>
            <person name="Shakirov E."/>
            <person name="Shu S."/>
            <person name="Yoshinaga Y."/>
            <person name="Zane M."/>
            <person name="Rokhsar D."/>
            <person name="Grimwood J."/>
            <person name="Schmutz J."/>
            <person name="Juenger T."/>
        </authorList>
    </citation>
    <scope>NUCLEOTIDE SEQUENCE [LARGE SCALE GENOMIC DNA]</scope>
    <source>
        <strain evidence="3">cv. HAL2</strain>
    </source>
</reference>
<evidence type="ECO:0000313" key="2">
    <source>
        <dbReference type="EMBL" id="PUZ53400.1"/>
    </source>
</evidence>
<gene>
    <name evidence="2" type="ORF">GQ55_5G049800</name>
</gene>
<dbReference type="Proteomes" id="UP000244336">
    <property type="component" value="Chromosome 5"/>
</dbReference>
<sequence>MMMRPSRHFFSTHSSPWLKVTQCPTSAAGTALTSNSSSPITSRSERQGTEHLVTPSSRGWKRSRSPFSTSRNGSRAALLWDSTARGSNHGGGRSCWAATSSSLTMAQVASSSEERAWKRRGRTSFVVQEPDAEEKTSAIRCAPGAVGEEGEESAR</sequence>
<dbReference type="EMBL" id="CM009753">
    <property type="protein sequence ID" value="PUZ53400.1"/>
    <property type="molecule type" value="Genomic_DNA"/>
</dbReference>
<dbReference type="Gramene" id="PUZ53400">
    <property type="protein sequence ID" value="PUZ53400"/>
    <property type="gene ID" value="GQ55_5G049800"/>
</dbReference>
<keyword evidence="3" id="KW-1185">Reference proteome</keyword>
<dbReference type="AlphaFoldDB" id="A0A2T7DCT0"/>